<dbReference type="SMART" id="SM00344">
    <property type="entry name" value="HTH_ASNC"/>
    <property type="match status" value="1"/>
</dbReference>
<reference evidence="5 6" key="1">
    <citation type="submission" date="2019-08" db="EMBL/GenBank/DDBJ databases">
        <title>Hyperibacter terrae gen. nov., sp. nov. and Hyperibacter viscosus sp. nov., two new members in the family Rhodospirillaceae isolated from the rhizosphere of Hypericum perforatum.</title>
        <authorList>
            <person name="Noviana Z."/>
        </authorList>
    </citation>
    <scope>NUCLEOTIDE SEQUENCE [LARGE SCALE GENOMIC DNA]</scope>
    <source>
        <strain evidence="5 6">R5913</strain>
    </source>
</reference>
<dbReference type="GO" id="GO:0043565">
    <property type="term" value="F:sequence-specific DNA binding"/>
    <property type="evidence" value="ECO:0007669"/>
    <property type="project" value="InterPro"/>
</dbReference>
<keyword evidence="6" id="KW-1185">Reference proteome</keyword>
<organism evidence="5 6">
    <name type="scientific">Hypericibacter terrae</name>
    <dbReference type="NCBI Taxonomy" id="2602015"/>
    <lineage>
        <taxon>Bacteria</taxon>
        <taxon>Pseudomonadati</taxon>
        <taxon>Pseudomonadota</taxon>
        <taxon>Alphaproteobacteria</taxon>
        <taxon>Rhodospirillales</taxon>
        <taxon>Dongiaceae</taxon>
        <taxon>Hypericibacter</taxon>
    </lineage>
</organism>
<dbReference type="RefSeq" id="WP_151176727.1">
    <property type="nucleotide sequence ID" value="NZ_CP042906.1"/>
</dbReference>
<evidence type="ECO:0000313" key="6">
    <source>
        <dbReference type="Proteomes" id="UP000326202"/>
    </source>
</evidence>
<accession>A0A5J6MFW4</accession>
<protein>
    <submittedName>
        <fullName evidence="5">Transcriptional regulator</fullName>
    </submittedName>
</protein>
<feature type="domain" description="HTH asnC-type" evidence="4">
    <location>
        <begin position="1"/>
        <end position="62"/>
    </location>
</feature>
<proteinExistence type="predicted"/>
<gene>
    <name evidence="5" type="ORF">FRZ44_16510</name>
</gene>
<dbReference type="InterPro" id="IPR036388">
    <property type="entry name" value="WH-like_DNA-bd_sf"/>
</dbReference>
<dbReference type="InterPro" id="IPR036390">
    <property type="entry name" value="WH_DNA-bd_sf"/>
</dbReference>
<keyword evidence="1" id="KW-0805">Transcription regulation</keyword>
<evidence type="ECO:0000256" key="3">
    <source>
        <dbReference type="ARBA" id="ARBA00023163"/>
    </source>
</evidence>
<name>A0A5J6MFW4_9PROT</name>
<keyword evidence="2" id="KW-0238">DNA-binding</keyword>
<keyword evidence="3" id="KW-0804">Transcription</keyword>
<dbReference type="Gene3D" id="1.10.10.10">
    <property type="entry name" value="Winged helix-like DNA-binding domain superfamily/Winged helix DNA-binding domain"/>
    <property type="match status" value="1"/>
</dbReference>
<dbReference type="PRINTS" id="PR00033">
    <property type="entry name" value="HTHASNC"/>
</dbReference>
<dbReference type="PANTHER" id="PTHR30154">
    <property type="entry name" value="LEUCINE-RESPONSIVE REGULATORY PROTEIN"/>
    <property type="match status" value="1"/>
</dbReference>
<dbReference type="OrthoDB" id="9813313at2"/>
<dbReference type="Pfam" id="PF13404">
    <property type="entry name" value="HTH_AsnC-type"/>
    <property type="match status" value="1"/>
</dbReference>
<dbReference type="InterPro" id="IPR000485">
    <property type="entry name" value="AsnC-type_HTH_dom"/>
</dbReference>
<dbReference type="Proteomes" id="UP000326202">
    <property type="component" value="Chromosome"/>
</dbReference>
<evidence type="ECO:0000313" key="5">
    <source>
        <dbReference type="EMBL" id="QEX16358.1"/>
    </source>
</evidence>
<dbReference type="InterPro" id="IPR011008">
    <property type="entry name" value="Dimeric_a/b-barrel"/>
</dbReference>
<dbReference type="PANTHER" id="PTHR30154:SF53">
    <property type="entry name" value="HTH-TYPE TRANSCRIPTIONAL REGULATOR LRPC"/>
    <property type="match status" value="1"/>
</dbReference>
<dbReference type="PROSITE" id="PS50956">
    <property type="entry name" value="HTH_ASNC_2"/>
    <property type="match status" value="1"/>
</dbReference>
<dbReference type="GO" id="GO:0005829">
    <property type="term" value="C:cytosol"/>
    <property type="evidence" value="ECO:0007669"/>
    <property type="project" value="TreeGrafter"/>
</dbReference>
<dbReference type="AlphaFoldDB" id="A0A5J6MFW4"/>
<evidence type="ECO:0000259" key="4">
    <source>
        <dbReference type="PROSITE" id="PS50956"/>
    </source>
</evidence>
<dbReference type="Pfam" id="PF01037">
    <property type="entry name" value="AsnC_trans_reg"/>
    <property type="match status" value="1"/>
</dbReference>
<dbReference type="InterPro" id="IPR019885">
    <property type="entry name" value="Tscrpt_reg_HTH_AsnC-type_CS"/>
</dbReference>
<dbReference type="InterPro" id="IPR019887">
    <property type="entry name" value="Tscrpt_reg_AsnC/Lrp_C"/>
</dbReference>
<dbReference type="InterPro" id="IPR019888">
    <property type="entry name" value="Tscrpt_reg_AsnC-like"/>
</dbReference>
<dbReference type="EMBL" id="CP042906">
    <property type="protein sequence ID" value="QEX16358.1"/>
    <property type="molecule type" value="Genomic_DNA"/>
</dbReference>
<evidence type="ECO:0000256" key="2">
    <source>
        <dbReference type="ARBA" id="ARBA00023125"/>
    </source>
</evidence>
<dbReference type="SUPFAM" id="SSF46785">
    <property type="entry name" value="Winged helix' DNA-binding domain"/>
    <property type="match status" value="1"/>
</dbReference>
<dbReference type="SUPFAM" id="SSF54909">
    <property type="entry name" value="Dimeric alpha+beta barrel"/>
    <property type="match status" value="1"/>
</dbReference>
<evidence type="ECO:0000256" key="1">
    <source>
        <dbReference type="ARBA" id="ARBA00023015"/>
    </source>
</evidence>
<sequence length="154" mass="16855">MDELDRKIIQLLQSDGERPLAALGRAVGLSVSAVNERVKKLKSSGALIAIQARINPEALGLDILAFIHVLMDKPAGEGEFIRRMREMPEVLECHHITGDYSYLLKLRARNPAHLEQIIGRRIKAIAGVARTHSVIALSTAKETSTLDSRAPSDA</sequence>
<dbReference type="KEGG" id="htq:FRZ44_16510"/>
<dbReference type="Gene3D" id="3.30.70.920">
    <property type="match status" value="1"/>
</dbReference>
<dbReference type="GO" id="GO:0043200">
    <property type="term" value="P:response to amino acid"/>
    <property type="evidence" value="ECO:0007669"/>
    <property type="project" value="TreeGrafter"/>
</dbReference>
<dbReference type="PROSITE" id="PS00519">
    <property type="entry name" value="HTH_ASNC_1"/>
    <property type="match status" value="1"/>
</dbReference>